<feature type="compositionally biased region" description="Basic and acidic residues" evidence="1">
    <location>
        <begin position="198"/>
        <end position="207"/>
    </location>
</feature>
<evidence type="ECO:0000313" key="2">
    <source>
        <dbReference type="EMBL" id="JAG72459.1"/>
    </source>
</evidence>
<dbReference type="EMBL" id="GBYB01002692">
    <property type="protein sequence ID" value="JAG72459.1"/>
    <property type="molecule type" value="Transcribed_RNA"/>
</dbReference>
<feature type="region of interest" description="Disordered" evidence="1">
    <location>
        <begin position="1"/>
        <end position="21"/>
    </location>
</feature>
<evidence type="ECO:0000256" key="1">
    <source>
        <dbReference type="SAM" id="MobiDB-lite"/>
    </source>
</evidence>
<name>A0A0C9QPV4_9HYME</name>
<feature type="compositionally biased region" description="Basic residues" evidence="1">
    <location>
        <begin position="208"/>
        <end position="217"/>
    </location>
</feature>
<dbReference type="GeneID" id="105264813"/>
<accession>A0A0C9QPV4</accession>
<feature type="compositionally biased region" description="Basic and acidic residues" evidence="1">
    <location>
        <begin position="155"/>
        <end position="177"/>
    </location>
</feature>
<evidence type="ECO:0000313" key="3">
    <source>
        <dbReference type="Proteomes" id="UP000694866"/>
    </source>
</evidence>
<evidence type="ECO:0000313" key="4">
    <source>
        <dbReference type="RefSeq" id="XP_011300257.1"/>
    </source>
</evidence>
<dbReference type="Proteomes" id="UP000694866">
    <property type="component" value="Unplaced"/>
</dbReference>
<feature type="region of interest" description="Disordered" evidence="1">
    <location>
        <begin position="155"/>
        <end position="217"/>
    </location>
</feature>
<sequence length="217" mass="24965">MQETLELSACGCPQSSSGRSKKHYHEIGAEVIGNQLLIRVEKDQKKLKRRQWEPPCDCEIPEIRIPSSNEEPKLINAGDNNQIIFRINSRSQVHSDDPKFRPEIISYNLGDDHSNSNERTIMVHPQLEGNGSQEIQRDHIAIGNQNIFMMRIKKKPDIKEHKHRNIELEVRYPKMPERIPTPPPPPPPSLPPPPPEPPKQEEEVRKDTKGKKAKKKK</sequence>
<reference evidence="2" key="1">
    <citation type="submission" date="2015-01" db="EMBL/GenBank/DDBJ databases">
        <title>Transcriptome Assembly of Fopius arisanus.</title>
        <authorList>
            <person name="Geib S."/>
        </authorList>
    </citation>
    <scope>NUCLEOTIDE SEQUENCE</scope>
</reference>
<dbReference type="KEGG" id="fas:105264813"/>
<gene>
    <name evidence="4" type="primary">LOC105264813</name>
    <name evidence="2" type="ORF">g.8895</name>
</gene>
<keyword evidence="3" id="KW-1185">Reference proteome</keyword>
<reference evidence="4" key="2">
    <citation type="submission" date="2025-04" db="UniProtKB">
        <authorList>
            <consortium name="RefSeq"/>
        </authorList>
    </citation>
    <scope>IDENTIFICATION</scope>
    <source>
        <strain evidence="4">USDA-PBARC FA_bdor</strain>
        <tissue evidence="4">Whole organism</tissue>
    </source>
</reference>
<proteinExistence type="predicted"/>
<organism evidence="2">
    <name type="scientific">Fopius arisanus</name>
    <dbReference type="NCBI Taxonomy" id="64838"/>
    <lineage>
        <taxon>Eukaryota</taxon>
        <taxon>Metazoa</taxon>
        <taxon>Ecdysozoa</taxon>
        <taxon>Arthropoda</taxon>
        <taxon>Hexapoda</taxon>
        <taxon>Insecta</taxon>
        <taxon>Pterygota</taxon>
        <taxon>Neoptera</taxon>
        <taxon>Endopterygota</taxon>
        <taxon>Hymenoptera</taxon>
        <taxon>Apocrita</taxon>
        <taxon>Ichneumonoidea</taxon>
        <taxon>Braconidae</taxon>
        <taxon>Opiinae</taxon>
        <taxon>Fopius</taxon>
    </lineage>
</organism>
<protein>
    <submittedName>
        <fullName evidence="4">Formin-I</fullName>
    </submittedName>
</protein>
<dbReference type="AlphaFoldDB" id="A0A0C9QPV4"/>
<dbReference type="RefSeq" id="XP_011300257.1">
    <property type="nucleotide sequence ID" value="XM_011301955.1"/>
</dbReference>
<accession>A0A9R1SZR8</accession>
<dbReference type="OrthoDB" id="7685423at2759"/>
<feature type="compositionally biased region" description="Pro residues" evidence="1">
    <location>
        <begin position="179"/>
        <end position="197"/>
    </location>
</feature>